<dbReference type="Proteomes" id="UP000315133">
    <property type="component" value="Unassembled WGS sequence"/>
</dbReference>
<dbReference type="GO" id="GO:0006508">
    <property type="term" value="P:proteolysis"/>
    <property type="evidence" value="ECO:0007669"/>
    <property type="project" value="UniProtKB-KW"/>
</dbReference>
<dbReference type="InterPro" id="IPR000209">
    <property type="entry name" value="Peptidase_S8/S53_dom"/>
</dbReference>
<protein>
    <submittedName>
        <fullName evidence="12">Pre-peptidase</fullName>
    </submittedName>
</protein>
<feature type="domain" description="Inhibitor I9" evidence="10">
    <location>
        <begin position="13"/>
        <end position="116"/>
    </location>
</feature>
<dbReference type="Pfam" id="PF05922">
    <property type="entry name" value="Inhibitor_I9"/>
    <property type="match status" value="1"/>
</dbReference>
<evidence type="ECO:0000259" key="10">
    <source>
        <dbReference type="Pfam" id="PF05922"/>
    </source>
</evidence>
<gene>
    <name evidence="12" type="ORF">FB476_0488</name>
</gene>
<evidence type="ECO:0000256" key="5">
    <source>
        <dbReference type="PIRSR" id="PIRSR615500-1"/>
    </source>
</evidence>
<dbReference type="PANTHER" id="PTHR10795">
    <property type="entry name" value="PROPROTEIN CONVERTASE SUBTILISIN/KEXIN"/>
    <property type="match status" value="1"/>
</dbReference>
<evidence type="ECO:0000256" key="2">
    <source>
        <dbReference type="ARBA" id="ARBA00022670"/>
    </source>
</evidence>
<dbReference type="AlphaFoldDB" id="A0A543KKN8"/>
<dbReference type="InterPro" id="IPR007253">
    <property type="entry name" value="Cell_wall-bd_2"/>
</dbReference>
<dbReference type="Gene3D" id="3.30.70.80">
    <property type="entry name" value="Peptidase S8 propeptide/proteinase inhibitor I9"/>
    <property type="match status" value="1"/>
</dbReference>
<dbReference type="Pfam" id="PF17766">
    <property type="entry name" value="fn3_6"/>
    <property type="match status" value="1"/>
</dbReference>
<dbReference type="InterPro" id="IPR037045">
    <property type="entry name" value="S8pro/Inhibitor_I9_sf"/>
</dbReference>
<dbReference type="InterPro" id="IPR007280">
    <property type="entry name" value="Peptidase_C_arc/bac"/>
</dbReference>
<feature type="domain" description="Peptidase S8/S53" evidence="8">
    <location>
        <begin position="723"/>
        <end position="902"/>
    </location>
</feature>
<reference evidence="12 13" key="1">
    <citation type="submission" date="2019-06" db="EMBL/GenBank/DDBJ databases">
        <title>Sequencing the genomes of 1000 actinobacteria strains.</title>
        <authorList>
            <person name="Klenk H.-P."/>
        </authorList>
    </citation>
    <scope>NUCLEOTIDE SEQUENCE [LARGE SCALE GENOMIC DNA]</scope>
    <source>
        <strain evidence="12 13">DSM 12362</strain>
    </source>
</reference>
<dbReference type="PRINTS" id="PR00723">
    <property type="entry name" value="SUBTILISIN"/>
</dbReference>
<feature type="active site" description="Charge relay system" evidence="5 6">
    <location>
        <position position="225"/>
    </location>
</feature>
<dbReference type="EMBL" id="VFPU01000001">
    <property type="protein sequence ID" value="TQM95643.1"/>
    <property type="molecule type" value="Genomic_DNA"/>
</dbReference>
<dbReference type="PROSITE" id="PS51892">
    <property type="entry name" value="SUBTILASE"/>
    <property type="match status" value="1"/>
</dbReference>
<evidence type="ECO:0000256" key="7">
    <source>
        <dbReference type="RuleBase" id="RU003355"/>
    </source>
</evidence>
<dbReference type="InterPro" id="IPR015500">
    <property type="entry name" value="Peptidase_S8_subtilisin-rel"/>
</dbReference>
<dbReference type="Pfam" id="PF00082">
    <property type="entry name" value="Peptidase_S8"/>
    <property type="match status" value="2"/>
</dbReference>
<evidence type="ECO:0000313" key="12">
    <source>
        <dbReference type="EMBL" id="TQM95643.1"/>
    </source>
</evidence>
<dbReference type="Gene3D" id="3.40.50.12090">
    <property type="match status" value="1"/>
</dbReference>
<dbReference type="GO" id="GO:0004252">
    <property type="term" value="F:serine-type endopeptidase activity"/>
    <property type="evidence" value="ECO:0007669"/>
    <property type="project" value="UniProtKB-UniRule"/>
</dbReference>
<evidence type="ECO:0000259" key="9">
    <source>
        <dbReference type="Pfam" id="PF04151"/>
    </source>
</evidence>
<feature type="domain" description="Peptidase C-terminal archaeal/bacterial" evidence="9">
    <location>
        <begin position="1123"/>
        <end position="1189"/>
    </location>
</feature>
<feature type="domain" description="Subtilisin-like protease fibronectin type-III" evidence="11">
    <location>
        <begin position="965"/>
        <end position="1059"/>
    </location>
</feature>
<evidence type="ECO:0000259" key="11">
    <source>
        <dbReference type="Pfam" id="PF17766"/>
    </source>
</evidence>
<proteinExistence type="inferred from homology"/>
<dbReference type="Gene3D" id="2.60.40.2310">
    <property type="match status" value="1"/>
</dbReference>
<keyword evidence="13" id="KW-1185">Reference proteome</keyword>
<dbReference type="OrthoDB" id="614750at2"/>
<dbReference type="Gene3D" id="2.60.120.380">
    <property type="match status" value="1"/>
</dbReference>
<dbReference type="PROSITE" id="PS00136">
    <property type="entry name" value="SUBTILASE_ASP"/>
    <property type="match status" value="1"/>
</dbReference>
<dbReference type="SUPFAM" id="SSF52743">
    <property type="entry name" value="Subtilisin-like"/>
    <property type="match status" value="1"/>
</dbReference>
<name>A0A543KKN8_9MICO</name>
<sequence length="1274" mass="130002">MAAPTELSSEKATYIVQLKDTPIAAYEGGIRGLSATKPQTGDKVDVESSSAQAYADHLSKQRQSTLKAVGIASDRVVAEYDTVFNGMAVELTQSELAHLRKQGNVVQVWEDEVRHADTVQTPDYLGLSGEGGVWNSYFEGPENAGEGIIVGVIDTGIDPLNPSFAGDGFAPAPADWNGDCAEAGTDWYGEFECNGKIIGARWYGAEYGNNVIDGEYTSARDRNGHGSHTAGTAAGNHGVDLRIGGIPLGQASGMAPAAYLAVYKGLWQTADGNGSGTTAGLVQAIDDAVADGVDVINYSISGSSTSVTGPDEIAFFYAAAAGIFVATSAGNSGDTVGESSVAHNAPWTTTVAASTHSRGAEMDVTVGGPAVERWSGSDRYATAARIADEYTAPVERVYLASGRDFADALAAAPAGAAGGFSPAAELWETSESPVLLTKQDGLPAVTADALDMLLPQEVVILGGPVAVSQDVEDQLVDAGYTVRRVFGANRYETAAELALQREGGVDTVYVATGEAGAFPDALSGGPLASVDGAPILLTRRDHVPAATREAIAELAPSNIVVLGGPVAVSEAAYAELGATERISGADRYATSAAIAARFEASVSMALVASGENFPDALSAAAFAGSRGVPVVLTKSSSLPNVVVPELERLDPALVPLAGGEIAVGTTVETTLTEMFPGEEAQTFSGVGNGSGTVGELVDAEDIPAAGFTAADSRLCLLGSVDDAAAAGKIVICTRGSNARVEKSQEVLESGGIGMIQVNNNDTESLNADFHSVPSIHLTGTDGAAVKAYEESSARPVARISDQSTDPVNAPEMAGFSSYGPALAGGGDLLKPDITAPGVDIAAAYHGDWDDPGTPTFDQISGTSMSSPHIAGLAALMKQEFPGWSPAAIKSAMMTTARDTDDNGGPIQRAGSDASPLDYGAGEVRPGASYNPGLVYDAGVIDWLDYLCAVAPAAVDGCTGGEDASDLNYPSIAIGDLAGSQTVTRTVTDVTGVGGTYAVEVEAPEGTTVSVSPEVIEVPANGTATFEVTITVTTAAPGQYTFGQLRLVNGDIVVESPIAVQPVYMSAPTEVTGEGVEGSTGLSFTPAFDGELDLQVAGLVASQVADRTVVSDGPEGGAGVGDNIFQITVPAGTKTLRVGFFDEEISVPGTDMDLYLATSAGSIIAQSANEGSDESITIQDPTPGTYLVAIDYWNGARGASATVPTHIWAVSSSAGNLTVDPSSVSTVSGEPVDATLSWTGLTASRRYLGLVSYLTGGEEVGRTIVDVTTGAPAAR</sequence>
<comment type="similarity">
    <text evidence="1 6 7">Belongs to the peptidase S8 family.</text>
</comment>
<evidence type="ECO:0000256" key="6">
    <source>
        <dbReference type="PROSITE-ProRule" id="PRU01240"/>
    </source>
</evidence>
<accession>A0A543KKN8</accession>
<dbReference type="InterPro" id="IPR023828">
    <property type="entry name" value="Peptidase_S8_Ser-AS"/>
</dbReference>
<dbReference type="InterPro" id="IPR010259">
    <property type="entry name" value="S8pro/Inhibitor_I9"/>
</dbReference>
<dbReference type="InterPro" id="IPR036852">
    <property type="entry name" value="Peptidase_S8/S53_dom_sf"/>
</dbReference>
<organism evidence="12 13">
    <name type="scientific">Ornithinimicrobium humiphilum</name>
    <dbReference type="NCBI Taxonomy" id="125288"/>
    <lineage>
        <taxon>Bacteria</taxon>
        <taxon>Bacillati</taxon>
        <taxon>Actinomycetota</taxon>
        <taxon>Actinomycetes</taxon>
        <taxon>Micrococcales</taxon>
        <taxon>Ornithinimicrobiaceae</taxon>
        <taxon>Ornithinimicrobium</taxon>
    </lineage>
</organism>
<keyword evidence="4 6" id="KW-0720">Serine protease</keyword>
<keyword evidence="3 6" id="KW-0378">Hydrolase</keyword>
<dbReference type="InterPro" id="IPR041469">
    <property type="entry name" value="Subtilisin-like_FN3"/>
</dbReference>
<evidence type="ECO:0000313" key="13">
    <source>
        <dbReference type="Proteomes" id="UP000315133"/>
    </source>
</evidence>
<dbReference type="PROSITE" id="PS00138">
    <property type="entry name" value="SUBTILASE_SER"/>
    <property type="match status" value="1"/>
</dbReference>
<dbReference type="Gene3D" id="3.40.50.200">
    <property type="entry name" value="Peptidase S8/S53 domain"/>
    <property type="match status" value="2"/>
</dbReference>
<dbReference type="Pfam" id="PF04122">
    <property type="entry name" value="CW_binding_2"/>
    <property type="match status" value="3"/>
</dbReference>
<comment type="caution">
    <text evidence="12">The sequence shown here is derived from an EMBL/GenBank/DDBJ whole genome shotgun (WGS) entry which is preliminary data.</text>
</comment>
<feature type="active site" description="Charge relay system" evidence="5 6">
    <location>
        <position position="863"/>
    </location>
</feature>
<evidence type="ECO:0000259" key="8">
    <source>
        <dbReference type="Pfam" id="PF00082"/>
    </source>
</evidence>
<evidence type="ECO:0000256" key="4">
    <source>
        <dbReference type="ARBA" id="ARBA00022825"/>
    </source>
</evidence>
<dbReference type="CDD" id="cd02120">
    <property type="entry name" value="PA_subtilisin_like"/>
    <property type="match status" value="1"/>
</dbReference>
<dbReference type="InterPro" id="IPR023827">
    <property type="entry name" value="Peptidase_S8_Asp-AS"/>
</dbReference>
<dbReference type="InterPro" id="IPR045051">
    <property type="entry name" value="SBT"/>
</dbReference>
<dbReference type="Pfam" id="PF04151">
    <property type="entry name" value="PPC"/>
    <property type="match status" value="1"/>
</dbReference>
<evidence type="ECO:0000256" key="3">
    <source>
        <dbReference type="ARBA" id="ARBA00022801"/>
    </source>
</evidence>
<keyword evidence="2 6" id="KW-0645">Protease</keyword>
<evidence type="ECO:0000256" key="1">
    <source>
        <dbReference type="ARBA" id="ARBA00011073"/>
    </source>
</evidence>
<dbReference type="RefSeq" id="WP_141817367.1">
    <property type="nucleotide sequence ID" value="NZ_BAAAIL010000003.1"/>
</dbReference>
<feature type="active site" description="Charge relay system" evidence="5 6">
    <location>
        <position position="154"/>
    </location>
</feature>
<feature type="domain" description="Peptidase S8/S53" evidence="8">
    <location>
        <begin position="145"/>
        <end position="371"/>
    </location>
</feature>